<name>T1EQT2_HELRO</name>
<keyword evidence="2" id="KW-0812">Transmembrane</keyword>
<dbReference type="RefSeq" id="XP_009016020.1">
    <property type="nucleotide sequence ID" value="XM_009017772.1"/>
</dbReference>
<reference evidence="6" key="1">
    <citation type="submission" date="2012-12" db="EMBL/GenBank/DDBJ databases">
        <authorList>
            <person name="Hellsten U."/>
            <person name="Grimwood J."/>
            <person name="Chapman J.A."/>
            <person name="Shapiro H."/>
            <person name="Aerts A."/>
            <person name="Otillar R.P."/>
            <person name="Terry A.Y."/>
            <person name="Boore J.L."/>
            <person name="Simakov O."/>
            <person name="Marletaz F."/>
            <person name="Cho S.-J."/>
            <person name="Edsinger-Gonzales E."/>
            <person name="Havlak P."/>
            <person name="Kuo D.-H."/>
            <person name="Larsson T."/>
            <person name="Lv J."/>
            <person name="Arendt D."/>
            <person name="Savage R."/>
            <person name="Osoegawa K."/>
            <person name="de Jong P."/>
            <person name="Lindberg D.R."/>
            <person name="Seaver E.C."/>
            <person name="Weisblat D.A."/>
            <person name="Putnam N.H."/>
            <person name="Grigoriev I.V."/>
            <person name="Rokhsar D.S."/>
        </authorList>
    </citation>
    <scope>NUCLEOTIDE SEQUENCE</scope>
</reference>
<sequence length="354" mass="39860">MNKRPLSLTSSSSSGSILNTTTTNNNNNIDNNNSYDSSSNNDHQHKSNSTTSPPNFATSNLLSPKKHQAQQLRKKFLPERPSNPSGSPHPKAVFCNSNNSFIRNSMYNGDFGAGNLQKMKKYSSEGSINLETSSSSLSTSSLSFDKSVVFNKFLSNLNILDSFEFKFSFESVHRNIQKAGSIADMIESKSSSEKTNYLLKIIEELLETEKNYEYKQPIGSCKKFGQMNKNCDVIFSNIEELLKFNSSLLNQLSVCEHDPEKISLTFVENNKGFYLYATYCSDYPTSLELIKRCMKSATTASHVHDMQKKLNHRLPLVSYLLKPVQRISNTTITIILIIIFARIILVMLLETAFK</sequence>
<dbReference type="KEGG" id="hro:HELRODRAFT_160842"/>
<organism evidence="5 6">
    <name type="scientific">Helobdella robusta</name>
    <name type="common">Californian leech</name>
    <dbReference type="NCBI Taxonomy" id="6412"/>
    <lineage>
        <taxon>Eukaryota</taxon>
        <taxon>Metazoa</taxon>
        <taxon>Spiralia</taxon>
        <taxon>Lophotrochozoa</taxon>
        <taxon>Annelida</taxon>
        <taxon>Clitellata</taxon>
        <taxon>Hirudinea</taxon>
        <taxon>Rhynchobdellida</taxon>
        <taxon>Glossiphoniidae</taxon>
        <taxon>Helobdella</taxon>
    </lineage>
</organism>
<evidence type="ECO:0000256" key="1">
    <source>
        <dbReference type="SAM" id="MobiDB-lite"/>
    </source>
</evidence>
<feature type="compositionally biased region" description="Low complexity" evidence="1">
    <location>
        <begin position="7"/>
        <end position="41"/>
    </location>
</feature>
<feature type="region of interest" description="Disordered" evidence="1">
    <location>
        <begin position="1"/>
        <end position="72"/>
    </location>
</feature>
<dbReference type="GO" id="GO:0005085">
    <property type="term" value="F:guanyl-nucleotide exchange factor activity"/>
    <property type="evidence" value="ECO:0007669"/>
    <property type="project" value="InterPro"/>
</dbReference>
<evidence type="ECO:0000313" key="5">
    <source>
        <dbReference type="EnsemblMetazoa" id="HelroP160842"/>
    </source>
</evidence>
<gene>
    <name evidence="5" type="primary">20198932</name>
    <name evidence="4" type="ORF">HELRODRAFT_160842</name>
</gene>
<dbReference type="OrthoDB" id="1594986at2759"/>
<keyword evidence="6" id="KW-1185">Reference proteome</keyword>
<dbReference type="SMART" id="SM00325">
    <property type="entry name" value="RhoGEF"/>
    <property type="match status" value="1"/>
</dbReference>
<dbReference type="InterPro" id="IPR035899">
    <property type="entry name" value="DBL_dom_sf"/>
</dbReference>
<dbReference type="InterPro" id="IPR000219">
    <property type="entry name" value="DH_dom"/>
</dbReference>
<dbReference type="Pfam" id="PF00621">
    <property type="entry name" value="RhoGEF"/>
    <property type="match status" value="1"/>
</dbReference>
<dbReference type="EMBL" id="KB096324">
    <property type="protein sequence ID" value="ESO06652.1"/>
    <property type="molecule type" value="Genomic_DNA"/>
</dbReference>
<dbReference type="STRING" id="6412.T1EQT2"/>
<keyword evidence="2" id="KW-0472">Membrane</keyword>
<dbReference type="Proteomes" id="UP000015101">
    <property type="component" value="Unassembled WGS sequence"/>
</dbReference>
<keyword evidence="2" id="KW-1133">Transmembrane helix</keyword>
<dbReference type="CTD" id="20198932"/>
<dbReference type="AlphaFoldDB" id="T1EQT2"/>
<dbReference type="EnsemblMetazoa" id="HelroT160842">
    <property type="protein sequence ID" value="HelroP160842"/>
    <property type="gene ID" value="HelroG160842"/>
</dbReference>
<accession>T1EQT2</accession>
<dbReference type="GeneID" id="20198932"/>
<evidence type="ECO:0000259" key="3">
    <source>
        <dbReference type="PROSITE" id="PS50010"/>
    </source>
</evidence>
<reference evidence="4 6" key="2">
    <citation type="journal article" date="2013" name="Nature">
        <title>Insights into bilaterian evolution from three spiralian genomes.</title>
        <authorList>
            <person name="Simakov O."/>
            <person name="Marletaz F."/>
            <person name="Cho S.J."/>
            <person name="Edsinger-Gonzales E."/>
            <person name="Havlak P."/>
            <person name="Hellsten U."/>
            <person name="Kuo D.H."/>
            <person name="Larsson T."/>
            <person name="Lv J."/>
            <person name="Arendt D."/>
            <person name="Savage R."/>
            <person name="Osoegawa K."/>
            <person name="de Jong P."/>
            <person name="Grimwood J."/>
            <person name="Chapman J.A."/>
            <person name="Shapiro H."/>
            <person name="Aerts A."/>
            <person name="Otillar R.P."/>
            <person name="Terry A.Y."/>
            <person name="Boore J.L."/>
            <person name="Grigoriev I.V."/>
            <person name="Lindberg D.R."/>
            <person name="Seaver E.C."/>
            <person name="Weisblat D.A."/>
            <person name="Putnam N.H."/>
            <person name="Rokhsar D.S."/>
        </authorList>
    </citation>
    <scope>NUCLEOTIDE SEQUENCE</scope>
</reference>
<feature type="compositionally biased region" description="Polar residues" evidence="1">
    <location>
        <begin position="47"/>
        <end position="62"/>
    </location>
</feature>
<dbReference type="EMBL" id="AMQM01000665">
    <property type="status" value="NOT_ANNOTATED_CDS"/>
    <property type="molecule type" value="Genomic_DNA"/>
</dbReference>
<evidence type="ECO:0000313" key="6">
    <source>
        <dbReference type="Proteomes" id="UP000015101"/>
    </source>
</evidence>
<dbReference type="SUPFAM" id="SSF48065">
    <property type="entry name" value="DBL homology domain (DH-domain)"/>
    <property type="match status" value="1"/>
</dbReference>
<proteinExistence type="predicted"/>
<dbReference type="PANTHER" id="PTHR45924">
    <property type="entry name" value="FI17866P1"/>
    <property type="match status" value="1"/>
</dbReference>
<evidence type="ECO:0000313" key="4">
    <source>
        <dbReference type="EMBL" id="ESO06652.1"/>
    </source>
</evidence>
<reference evidence="5" key="3">
    <citation type="submission" date="2015-06" db="UniProtKB">
        <authorList>
            <consortium name="EnsemblMetazoa"/>
        </authorList>
    </citation>
    <scope>IDENTIFICATION</scope>
</reference>
<feature type="domain" description="DH" evidence="3">
    <location>
        <begin position="197"/>
        <end position="334"/>
    </location>
</feature>
<dbReference type="eggNOG" id="KOG3518">
    <property type="taxonomic scope" value="Eukaryota"/>
</dbReference>
<feature type="transmembrane region" description="Helical" evidence="2">
    <location>
        <begin position="332"/>
        <end position="353"/>
    </location>
</feature>
<dbReference type="HOGENOM" id="CLU_783639_0_0_1"/>
<dbReference type="PANTHER" id="PTHR45924:SF2">
    <property type="entry name" value="FI17866P1"/>
    <property type="match status" value="1"/>
</dbReference>
<evidence type="ECO:0000256" key="2">
    <source>
        <dbReference type="SAM" id="Phobius"/>
    </source>
</evidence>
<dbReference type="Gene3D" id="1.20.900.10">
    <property type="entry name" value="Dbl homology (DH) domain"/>
    <property type="match status" value="1"/>
</dbReference>
<protein>
    <recommendedName>
        <fullName evidence="3">DH domain-containing protein</fullName>
    </recommendedName>
</protein>
<dbReference type="InParanoid" id="T1EQT2"/>
<dbReference type="PROSITE" id="PS50010">
    <property type="entry name" value="DH_2"/>
    <property type="match status" value="1"/>
</dbReference>